<organism evidence="1">
    <name type="scientific">mine drainage metagenome</name>
    <dbReference type="NCBI Taxonomy" id="410659"/>
    <lineage>
        <taxon>unclassified sequences</taxon>
        <taxon>metagenomes</taxon>
        <taxon>ecological metagenomes</taxon>
    </lineage>
</organism>
<gene>
    <name evidence="1" type="ORF">GALL_416780</name>
</gene>
<name>A0A1J5QKT7_9ZZZZ</name>
<comment type="caution">
    <text evidence="1">The sequence shown here is derived from an EMBL/GenBank/DDBJ whole genome shotgun (WGS) entry which is preliminary data.</text>
</comment>
<protein>
    <submittedName>
        <fullName evidence="1">Uncharacterized protein</fullName>
    </submittedName>
</protein>
<reference evidence="1" key="1">
    <citation type="submission" date="2016-10" db="EMBL/GenBank/DDBJ databases">
        <title>Sequence of Gallionella enrichment culture.</title>
        <authorList>
            <person name="Poehlein A."/>
            <person name="Muehling M."/>
            <person name="Daniel R."/>
        </authorList>
    </citation>
    <scope>NUCLEOTIDE SEQUENCE</scope>
</reference>
<evidence type="ECO:0000313" key="1">
    <source>
        <dbReference type="EMBL" id="OIQ76637.1"/>
    </source>
</evidence>
<sequence>MQLLDGEPQPVQNSRTEILDKHICMLDQTSENRLSLRCLQVKRDRFFVPIAGEKISRLNLTRSADKRRAPTSGVVSAIRVLHLDDARAHVAQHHARMRAGKRAR</sequence>
<dbReference type="AlphaFoldDB" id="A0A1J5QKT7"/>
<accession>A0A1J5QKT7</accession>
<proteinExistence type="predicted"/>
<dbReference type="EMBL" id="MLJW01001814">
    <property type="protein sequence ID" value="OIQ76637.1"/>
    <property type="molecule type" value="Genomic_DNA"/>
</dbReference>